<dbReference type="EMBL" id="JAFIMR010000001">
    <property type="protein sequence ID" value="KAI1881307.1"/>
    <property type="molecule type" value="Genomic_DNA"/>
</dbReference>
<evidence type="ECO:0000313" key="1">
    <source>
        <dbReference type="EMBL" id="KAI1881307.1"/>
    </source>
</evidence>
<organism evidence="1 2">
    <name type="scientific">Neoarthrinium moseri</name>
    <dbReference type="NCBI Taxonomy" id="1658444"/>
    <lineage>
        <taxon>Eukaryota</taxon>
        <taxon>Fungi</taxon>
        <taxon>Dikarya</taxon>
        <taxon>Ascomycota</taxon>
        <taxon>Pezizomycotina</taxon>
        <taxon>Sordariomycetes</taxon>
        <taxon>Xylariomycetidae</taxon>
        <taxon>Amphisphaeriales</taxon>
        <taxon>Apiosporaceae</taxon>
        <taxon>Neoarthrinium</taxon>
    </lineage>
</organism>
<sequence length="133" mass="15433">MVLSYQRLQEWSTTLSHLGRRFLRALGLYALNLLRYIGLLVTVRLLGEAVKMEWHALSTAEFLVSSRIVHPANIGQWSMYTHNPDGKPPRYRVTVDGLRVPMVEEPVTIDYRDWYYMDVTTEVAYLPGNFESI</sequence>
<proteinExistence type="predicted"/>
<name>A0A9P9WYB4_9PEZI</name>
<comment type="caution">
    <text evidence="1">The sequence shown here is derived from an EMBL/GenBank/DDBJ whole genome shotgun (WGS) entry which is preliminary data.</text>
</comment>
<dbReference type="AlphaFoldDB" id="A0A9P9WYB4"/>
<gene>
    <name evidence="1" type="ORF">JX265_000133</name>
</gene>
<accession>A0A9P9WYB4</accession>
<keyword evidence="2" id="KW-1185">Reference proteome</keyword>
<dbReference type="Proteomes" id="UP000829685">
    <property type="component" value="Unassembled WGS sequence"/>
</dbReference>
<reference evidence="1" key="1">
    <citation type="submission" date="2021-03" db="EMBL/GenBank/DDBJ databases">
        <title>Revisited historic fungal species revealed as producer of novel bioactive compounds through whole genome sequencing and comparative genomics.</title>
        <authorList>
            <person name="Vignolle G.A."/>
            <person name="Hochenegger N."/>
            <person name="Mach R.L."/>
            <person name="Mach-Aigner A.R."/>
            <person name="Javad Rahimi M."/>
            <person name="Salim K.A."/>
            <person name="Chan C.M."/>
            <person name="Lim L.B.L."/>
            <person name="Cai F."/>
            <person name="Druzhinina I.S."/>
            <person name="U'Ren J.M."/>
            <person name="Derntl C."/>
        </authorList>
    </citation>
    <scope>NUCLEOTIDE SEQUENCE</scope>
    <source>
        <strain evidence="1">TUCIM 5799</strain>
    </source>
</reference>
<protein>
    <submittedName>
        <fullName evidence="1">Uncharacterized protein</fullName>
    </submittedName>
</protein>
<evidence type="ECO:0000313" key="2">
    <source>
        <dbReference type="Proteomes" id="UP000829685"/>
    </source>
</evidence>